<name>A0A2M7SFL4_9BACT</name>
<evidence type="ECO:0000259" key="8">
    <source>
        <dbReference type="Pfam" id="PF02554"/>
    </source>
</evidence>
<feature type="transmembrane region" description="Helical" evidence="7">
    <location>
        <begin position="372"/>
        <end position="399"/>
    </location>
</feature>
<evidence type="ECO:0000313" key="10">
    <source>
        <dbReference type="Proteomes" id="UP000229307"/>
    </source>
</evidence>
<accession>A0A2M7SFL4</accession>
<evidence type="ECO:0000313" key="9">
    <source>
        <dbReference type="EMBL" id="PIZ18274.1"/>
    </source>
</evidence>
<feature type="transmembrane region" description="Helical" evidence="7">
    <location>
        <begin position="166"/>
        <end position="185"/>
    </location>
</feature>
<feature type="domain" description="CstA N-terminal" evidence="8">
    <location>
        <begin position="8"/>
        <end position="346"/>
    </location>
</feature>
<feature type="transmembrane region" description="Helical" evidence="7">
    <location>
        <begin position="248"/>
        <end position="266"/>
    </location>
</feature>
<dbReference type="InterPro" id="IPR051605">
    <property type="entry name" value="CstA"/>
</dbReference>
<dbReference type="GO" id="GO:0005886">
    <property type="term" value="C:plasma membrane"/>
    <property type="evidence" value="ECO:0007669"/>
    <property type="project" value="UniProtKB-SubCell"/>
</dbReference>
<reference evidence="10" key="1">
    <citation type="submission" date="2017-09" db="EMBL/GenBank/DDBJ databases">
        <title>Depth-based differentiation of microbial function through sediment-hosted aquifers and enrichment of novel symbionts in the deep terrestrial subsurface.</title>
        <authorList>
            <person name="Probst A.J."/>
            <person name="Ladd B."/>
            <person name="Jarett J.K."/>
            <person name="Geller-Mcgrath D.E."/>
            <person name="Sieber C.M.K."/>
            <person name="Emerson J.B."/>
            <person name="Anantharaman K."/>
            <person name="Thomas B.C."/>
            <person name="Malmstrom R."/>
            <person name="Stieglmeier M."/>
            <person name="Klingl A."/>
            <person name="Woyke T."/>
            <person name="Ryan C.M."/>
            <person name="Banfield J.F."/>
        </authorList>
    </citation>
    <scope>NUCLEOTIDE SEQUENCE [LARGE SCALE GENOMIC DNA]</scope>
</reference>
<evidence type="ECO:0000256" key="6">
    <source>
        <dbReference type="ARBA" id="ARBA00023136"/>
    </source>
</evidence>
<dbReference type="Proteomes" id="UP000229307">
    <property type="component" value="Unassembled WGS sequence"/>
</dbReference>
<feature type="transmembrane region" description="Helical" evidence="7">
    <location>
        <begin position="94"/>
        <end position="115"/>
    </location>
</feature>
<dbReference type="GO" id="GO:0009267">
    <property type="term" value="P:cellular response to starvation"/>
    <property type="evidence" value="ECO:0007669"/>
    <property type="project" value="InterPro"/>
</dbReference>
<organism evidence="9 10">
    <name type="scientific">Candidatus Desantisbacteria bacterium CG_4_10_14_0_8_um_filter_48_22</name>
    <dbReference type="NCBI Taxonomy" id="1974543"/>
    <lineage>
        <taxon>Bacteria</taxon>
        <taxon>Candidatus Desantisiibacteriota</taxon>
    </lineage>
</organism>
<gene>
    <name evidence="9" type="ORF">COY52_00335</name>
</gene>
<feature type="transmembrane region" description="Helical" evidence="7">
    <location>
        <begin position="420"/>
        <end position="440"/>
    </location>
</feature>
<sequence>MIKGGDMNSLVALLIGAGVSLVGYFGYARYIEQKVMKVDDKKATPATLYMDGVDFIPTSKYVLFGYQFKSIAALGPVVGPIVALQWGWLPAIVWLFLGTLFLGWVQDYASAIMGLRKDGQSFGALSYQLISPRARLVLLGFIYFYLLLIVAAFGSMVATMMVTAPAIPTAIIALMVLGIVSGLMIYKVHMNLILVTIIMVVLSIVSVWLGTVFPVKAGFLIWVLYGLFFSYLGAVLPIWSYTQPINYISFYLVFIGIVGASLGVLIGHPTFSAPAFTTFNIPVGPLWPILFVTIACGAVSGWHSLVSSSGTARQLEKESDARPVTAGAMFLEMILGLLALIFAASFPAFGGYLAKLKAAGPAGVFAEGMSSFLNHLGIPVAFGTAFAGAMFVILAITVMQLVVRFMRIATTELVGDHIPIVRNVHIGTIISLVFAFLLIYTGTWQYIWVLFGGSNQLMASLALLLISLWLFSEKKQFMFAFIPMLFMFITTISALFLTSRDLLKKFINITGVQAKAGNLISALIGMFLIVAAVLLFADGLKVFFKPKKKVEA</sequence>
<proteinExistence type="inferred from homology"/>
<feature type="transmembrane region" description="Helical" evidence="7">
    <location>
        <begin position="327"/>
        <end position="352"/>
    </location>
</feature>
<feature type="transmembrane region" description="Helical" evidence="7">
    <location>
        <begin position="6"/>
        <end position="27"/>
    </location>
</feature>
<keyword evidence="5 7" id="KW-1133">Transmembrane helix</keyword>
<evidence type="ECO:0000256" key="5">
    <source>
        <dbReference type="ARBA" id="ARBA00022989"/>
    </source>
</evidence>
<evidence type="ECO:0000256" key="2">
    <source>
        <dbReference type="ARBA" id="ARBA00007755"/>
    </source>
</evidence>
<feature type="transmembrane region" description="Helical" evidence="7">
    <location>
        <begin position="192"/>
        <end position="213"/>
    </location>
</feature>
<dbReference type="PANTHER" id="PTHR30252">
    <property type="entry name" value="INNER MEMBRANE PEPTIDE TRANSPORTER"/>
    <property type="match status" value="1"/>
</dbReference>
<feature type="transmembrane region" description="Helical" evidence="7">
    <location>
        <begin position="219"/>
        <end position="241"/>
    </location>
</feature>
<feature type="domain" description="CstA N-terminal" evidence="8">
    <location>
        <begin position="356"/>
        <end position="494"/>
    </location>
</feature>
<dbReference type="Pfam" id="PF02554">
    <property type="entry name" value="CstA"/>
    <property type="match status" value="2"/>
</dbReference>
<feature type="transmembrane region" description="Helical" evidence="7">
    <location>
        <begin position="286"/>
        <end position="306"/>
    </location>
</feature>
<keyword evidence="6 7" id="KW-0472">Membrane</keyword>
<evidence type="ECO:0000256" key="1">
    <source>
        <dbReference type="ARBA" id="ARBA00004651"/>
    </source>
</evidence>
<evidence type="ECO:0000256" key="7">
    <source>
        <dbReference type="SAM" id="Phobius"/>
    </source>
</evidence>
<keyword evidence="3" id="KW-1003">Cell membrane</keyword>
<dbReference type="EMBL" id="PFMR01000011">
    <property type="protein sequence ID" value="PIZ18274.1"/>
    <property type="molecule type" value="Genomic_DNA"/>
</dbReference>
<comment type="subcellular location">
    <subcellularLocation>
        <location evidence="1">Cell membrane</location>
        <topology evidence="1">Multi-pass membrane protein</topology>
    </subcellularLocation>
</comment>
<keyword evidence="4 7" id="KW-0812">Transmembrane</keyword>
<comment type="similarity">
    <text evidence="2">Belongs to the peptide transporter carbon starvation (CstA) (TC 2.A.114) family.</text>
</comment>
<dbReference type="AlphaFoldDB" id="A0A2M7SFL4"/>
<feature type="transmembrane region" description="Helical" evidence="7">
    <location>
        <begin position="478"/>
        <end position="499"/>
    </location>
</feature>
<evidence type="ECO:0000256" key="3">
    <source>
        <dbReference type="ARBA" id="ARBA00022475"/>
    </source>
</evidence>
<feature type="transmembrane region" description="Helical" evidence="7">
    <location>
        <begin position="519"/>
        <end position="540"/>
    </location>
</feature>
<protein>
    <submittedName>
        <fullName evidence="9">Carbon starvation protein A</fullName>
    </submittedName>
</protein>
<feature type="transmembrane region" description="Helical" evidence="7">
    <location>
        <begin position="70"/>
        <end position="88"/>
    </location>
</feature>
<evidence type="ECO:0000256" key="4">
    <source>
        <dbReference type="ARBA" id="ARBA00022692"/>
    </source>
</evidence>
<dbReference type="InterPro" id="IPR003706">
    <property type="entry name" value="CstA_N"/>
</dbReference>
<feature type="transmembrane region" description="Helical" evidence="7">
    <location>
        <begin position="446"/>
        <end position="471"/>
    </location>
</feature>
<dbReference type="PANTHER" id="PTHR30252:SF0">
    <property type="entry name" value="PEPTIDE TRANSPORTER CSTA"/>
    <property type="match status" value="1"/>
</dbReference>
<feature type="transmembrane region" description="Helical" evidence="7">
    <location>
        <begin position="136"/>
        <end position="160"/>
    </location>
</feature>
<comment type="caution">
    <text evidence="9">The sequence shown here is derived from an EMBL/GenBank/DDBJ whole genome shotgun (WGS) entry which is preliminary data.</text>
</comment>